<evidence type="ECO:0000256" key="1">
    <source>
        <dbReference type="SAM" id="MobiDB-lite"/>
    </source>
</evidence>
<feature type="compositionally biased region" description="Basic and acidic residues" evidence="1">
    <location>
        <begin position="1"/>
        <end position="10"/>
    </location>
</feature>
<sequence>MCREVRREKQMPNLSSVKENESRWFHSVPFPISCAVLKVRFTRRTANLTVRSPPATQPSTPVSNTCGSKSDD</sequence>
<dbReference type="EMBL" id="JBBPBN010000089">
    <property type="protein sequence ID" value="KAK8981636.1"/>
    <property type="molecule type" value="Genomic_DNA"/>
</dbReference>
<accession>A0ABR2NZS4</accession>
<keyword evidence="3" id="KW-1185">Reference proteome</keyword>
<dbReference type="Proteomes" id="UP001396334">
    <property type="component" value="Unassembled WGS sequence"/>
</dbReference>
<feature type="region of interest" description="Disordered" evidence="1">
    <location>
        <begin position="50"/>
        <end position="72"/>
    </location>
</feature>
<gene>
    <name evidence="2" type="ORF">V6N11_028046</name>
</gene>
<feature type="compositionally biased region" description="Polar residues" evidence="1">
    <location>
        <begin position="57"/>
        <end position="72"/>
    </location>
</feature>
<protein>
    <submittedName>
        <fullName evidence="2">Uncharacterized protein</fullName>
    </submittedName>
</protein>
<proteinExistence type="predicted"/>
<comment type="caution">
    <text evidence="2">The sequence shown here is derived from an EMBL/GenBank/DDBJ whole genome shotgun (WGS) entry which is preliminary data.</text>
</comment>
<evidence type="ECO:0000313" key="2">
    <source>
        <dbReference type="EMBL" id="KAK8981636.1"/>
    </source>
</evidence>
<evidence type="ECO:0000313" key="3">
    <source>
        <dbReference type="Proteomes" id="UP001396334"/>
    </source>
</evidence>
<feature type="region of interest" description="Disordered" evidence="1">
    <location>
        <begin position="1"/>
        <end position="21"/>
    </location>
</feature>
<organism evidence="2 3">
    <name type="scientific">Hibiscus sabdariffa</name>
    <name type="common">roselle</name>
    <dbReference type="NCBI Taxonomy" id="183260"/>
    <lineage>
        <taxon>Eukaryota</taxon>
        <taxon>Viridiplantae</taxon>
        <taxon>Streptophyta</taxon>
        <taxon>Embryophyta</taxon>
        <taxon>Tracheophyta</taxon>
        <taxon>Spermatophyta</taxon>
        <taxon>Magnoliopsida</taxon>
        <taxon>eudicotyledons</taxon>
        <taxon>Gunneridae</taxon>
        <taxon>Pentapetalae</taxon>
        <taxon>rosids</taxon>
        <taxon>malvids</taxon>
        <taxon>Malvales</taxon>
        <taxon>Malvaceae</taxon>
        <taxon>Malvoideae</taxon>
        <taxon>Hibiscus</taxon>
    </lineage>
</organism>
<reference evidence="2 3" key="1">
    <citation type="journal article" date="2024" name="G3 (Bethesda)">
        <title>Genome assembly of Hibiscus sabdariffa L. provides insights into metabolisms of medicinal natural products.</title>
        <authorList>
            <person name="Kim T."/>
        </authorList>
    </citation>
    <scope>NUCLEOTIDE SEQUENCE [LARGE SCALE GENOMIC DNA]</scope>
    <source>
        <strain evidence="2">TK-2024</strain>
        <tissue evidence="2">Old leaves</tissue>
    </source>
</reference>
<name>A0ABR2NZS4_9ROSI</name>